<evidence type="ECO:0000256" key="9">
    <source>
        <dbReference type="PROSITE-ProRule" id="PRU00042"/>
    </source>
</evidence>
<dbReference type="PANTHER" id="PTHR46179:SF13">
    <property type="entry name" value="C2H2-TYPE DOMAIN-CONTAINING PROTEIN"/>
    <property type="match status" value="1"/>
</dbReference>
<evidence type="ECO:0000313" key="12">
    <source>
        <dbReference type="EMBL" id="KAK2630404.1"/>
    </source>
</evidence>
<evidence type="ECO:0000256" key="5">
    <source>
        <dbReference type="ARBA" id="ARBA00022833"/>
    </source>
</evidence>
<keyword evidence="2" id="KW-0479">Metal-binding</keyword>
<evidence type="ECO:0000256" key="8">
    <source>
        <dbReference type="ARBA" id="ARBA00023242"/>
    </source>
</evidence>
<reference evidence="12" key="1">
    <citation type="submission" date="2023-06" db="EMBL/GenBank/DDBJ databases">
        <title>Draft genome of Marssonina rosae.</title>
        <authorList>
            <person name="Cheng Q."/>
        </authorList>
    </citation>
    <scope>NUCLEOTIDE SEQUENCE</scope>
    <source>
        <strain evidence="12">R4</strain>
    </source>
</reference>
<feature type="compositionally biased region" description="Basic and acidic residues" evidence="10">
    <location>
        <begin position="453"/>
        <end position="465"/>
    </location>
</feature>
<dbReference type="InterPro" id="IPR013087">
    <property type="entry name" value="Znf_C2H2_type"/>
</dbReference>
<dbReference type="SUPFAM" id="SSF57667">
    <property type="entry name" value="beta-beta-alpha zinc fingers"/>
    <property type="match status" value="3"/>
</dbReference>
<organism evidence="12 13">
    <name type="scientific">Diplocarpon rosae</name>
    <dbReference type="NCBI Taxonomy" id="946125"/>
    <lineage>
        <taxon>Eukaryota</taxon>
        <taxon>Fungi</taxon>
        <taxon>Dikarya</taxon>
        <taxon>Ascomycota</taxon>
        <taxon>Pezizomycotina</taxon>
        <taxon>Leotiomycetes</taxon>
        <taxon>Helotiales</taxon>
        <taxon>Drepanopezizaceae</taxon>
        <taxon>Diplocarpon</taxon>
    </lineage>
</organism>
<feature type="domain" description="C2H2-type" evidence="11">
    <location>
        <begin position="370"/>
        <end position="399"/>
    </location>
</feature>
<feature type="region of interest" description="Disordered" evidence="10">
    <location>
        <begin position="32"/>
        <end position="98"/>
    </location>
</feature>
<feature type="compositionally biased region" description="Acidic residues" evidence="10">
    <location>
        <begin position="414"/>
        <end position="436"/>
    </location>
</feature>
<keyword evidence="3" id="KW-0677">Repeat</keyword>
<feature type="domain" description="C2H2-type" evidence="11">
    <location>
        <begin position="167"/>
        <end position="196"/>
    </location>
</feature>
<evidence type="ECO:0000313" key="13">
    <source>
        <dbReference type="Proteomes" id="UP001285354"/>
    </source>
</evidence>
<dbReference type="Proteomes" id="UP001285354">
    <property type="component" value="Unassembled WGS sequence"/>
</dbReference>
<evidence type="ECO:0000256" key="2">
    <source>
        <dbReference type="ARBA" id="ARBA00022723"/>
    </source>
</evidence>
<dbReference type="GO" id="GO:0005634">
    <property type="term" value="C:nucleus"/>
    <property type="evidence" value="ECO:0007669"/>
    <property type="project" value="UniProtKB-SubCell"/>
</dbReference>
<dbReference type="GO" id="GO:0008270">
    <property type="term" value="F:zinc ion binding"/>
    <property type="evidence" value="ECO:0007669"/>
    <property type="project" value="UniProtKB-KW"/>
</dbReference>
<dbReference type="Pfam" id="PF00096">
    <property type="entry name" value="zf-C2H2"/>
    <property type="match status" value="2"/>
</dbReference>
<keyword evidence="6" id="KW-0805">Transcription regulation</keyword>
<dbReference type="Gene3D" id="3.30.160.60">
    <property type="entry name" value="Classic Zinc Finger"/>
    <property type="match status" value="5"/>
</dbReference>
<evidence type="ECO:0000256" key="1">
    <source>
        <dbReference type="ARBA" id="ARBA00004123"/>
    </source>
</evidence>
<feature type="domain" description="C2H2-type" evidence="11">
    <location>
        <begin position="324"/>
        <end position="354"/>
    </location>
</feature>
<dbReference type="GO" id="GO:0000978">
    <property type="term" value="F:RNA polymerase II cis-regulatory region sequence-specific DNA binding"/>
    <property type="evidence" value="ECO:0007669"/>
    <property type="project" value="UniProtKB-ARBA"/>
</dbReference>
<dbReference type="InterPro" id="IPR051061">
    <property type="entry name" value="Zinc_finger_trans_reg"/>
</dbReference>
<dbReference type="PROSITE" id="PS00028">
    <property type="entry name" value="ZINC_FINGER_C2H2_1"/>
    <property type="match status" value="5"/>
</dbReference>
<dbReference type="PANTHER" id="PTHR46179">
    <property type="entry name" value="ZINC FINGER PROTEIN"/>
    <property type="match status" value="1"/>
</dbReference>
<feature type="region of interest" description="Disordered" evidence="10">
    <location>
        <begin position="570"/>
        <end position="590"/>
    </location>
</feature>
<feature type="domain" description="C2H2-type" evidence="11">
    <location>
        <begin position="197"/>
        <end position="228"/>
    </location>
</feature>
<evidence type="ECO:0000256" key="7">
    <source>
        <dbReference type="ARBA" id="ARBA00023163"/>
    </source>
</evidence>
<feature type="domain" description="C2H2-type" evidence="11">
    <location>
        <begin position="106"/>
        <end position="135"/>
    </location>
</feature>
<comment type="caution">
    <text evidence="12">The sequence shown here is derived from an EMBL/GenBank/DDBJ whole genome shotgun (WGS) entry which is preliminary data.</text>
</comment>
<keyword evidence="7" id="KW-0804">Transcription</keyword>
<dbReference type="GO" id="GO:0000981">
    <property type="term" value="F:DNA-binding transcription factor activity, RNA polymerase II-specific"/>
    <property type="evidence" value="ECO:0007669"/>
    <property type="project" value="UniProtKB-ARBA"/>
</dbReference>
<dbReference type="SMART" id="SM00355">
    <property type="entry name" value="ZnF_C2H2"/>
    <property type="match status" value="10"/>
</dbReference>
<name>A0AAD9T7R2_9HELO</name>
<feature type="region of interest" description="Disordered" evidence="10">
    <location>
        <begin position="401"/>
        <end position="467"/>
    </location>
</feature>
<dbReference type="AlphaFoldDB" id="A0AAD9T7R2"/>
<feature type="compositionally biased region" description="Basic residues" evidence="10">
    <location>
        <begin position="442"/>
        <end position="452"/>
    </location>
</feature>
<evidence type="ECO:0000256" key="4">
    <source>
        <dbReference type="ARBA" id="ARBA00022771"/>
    </source>
</evidence>
<protein>
    <recommendedName>
        <fullName evidence="11">C2H2-type domain-containing protein</fullName>
    </recommendedName>
</protein>
<feature type="compositionally biased region" description="Polar residues" evidence="10">
    <location>
        <begin position="50"/>
        <end position="59"/>
    </location>
</feature>
<evidence type="ECO:0000256" key="6">
    <source>
        <dbReference type="ARBA" id="ARBA00023015"/>
    </source>
</evidence>
<keyword evidence="8" id="KW-0539">Nucleus</keyword>
<dbReference type="InterPro" id="IPR036236">
    <property type="entry name" value="Znf_C2H2_sf"/>
</dbReference>
<evidence type="ECO:0000256" key="10">
    <source>
        <dbReference type="SAM" id="MobiDB-lite"/>
    </source>
</evidence>
<gene>
    <name evidence="12" type="ORF">QTJ16_001224</name>
</gene>
<keyword evidence="4 9" id="KW-0863">Zinc-finger</keyword>
<keyword evidence="5" id="KW-0862">Zinc</keyword>
<accession>A0AAD9T7R2</accession>
<proteinExistence type="predicted"/>
<comment type="subcellular location">
    <subcellularLocation>
        <location evidence="1">Nucleus</location>
    </subcellularLocation>
</comment>
<dbReference type="EMBL" id="JAUBYV010000001">
    <property type="protein sequence ID" value="KAK2630404.1"/>
    <property type="molecule type" value="Genomic_DNA"/>
</dbReference>
<sequence length="590" mass="66717">MLNLQNFGRASVCSQSTSARISTSINPMAANVGKRRAITHPDVSVKRQRFTQLPSSPVEASQVGEDEGENSCPGNEESSDGEDNADTPITPFSPGRKKFPSELKTIKCTEEGCTKVFNRPARLTVHLRTHTNDRPHVCKFEGCDKAYFESKHLAQHVKGSHTKEREFSCDWEGCNKSFLTSTRLNRHKTTHTGQNVYRCTGYSPCNEPFRKHQTLQRHIRSAHLNLAPYPCTFVDPETLQACSAAFDGGTGLRQHMDRFHSPARIKCLQCDAPGFKTDRQLQAHIRKEHANCIFCDIKCTSERELLKHIEIYHSGITLEQRKNVPCKFPGCNKRFTKQNNLNTHVRTAHMGERFICGTFDLSSYPNMADFDDDEGCGKDFVSKLSLMDHVRTAHMGLKGIANASRKKSTQTSNIEDEYEEEGDEDEEQPEGDSEEEYIPKTQKPKRNKKKRKTIDDGTAGHDPRRNIPCIAPGCRHMFIRQYDLQVHMRDAHPTPFHGMDPAGFNDHFAFSDSFAVPEFNSGVEGFRLQGAGQQSGGFDEPADFDWTLQRQALEDGPFWIGADTEYFASRASGDQGEWEQEEEEMRRLIG</sequence>
<evidence type="ECO:0000259" key="11">
    <source>
        <dbReference type="PROSITE" id="PS50157"/>
    </source>
</evidence>
<evidence type="ECO:0000256" key="3">
    <source>
        <dbReference type="ARBA" id="ARBA00022737"/>
    </source>
</evidence>
<feature type="domain" description="C2H2-type" evidence="11">
    <location>
        <begin position="136"/>
        <end position="166"/>
    </location>
</feature>
<keyword evidence="13" id="KW-1185">Reference proteome</keyword>
<dbReference type="FunFam" id="3.30.160.60:FF:000125">
    <property type="entry name" value="Putative zinc finger protein 143"/>
    <property type="match status" value="1"/>
</dbReference>
<dbReference type="PROSITE" id="PS50157">
    <property type="entry name" value="ZINC_FINGER_C2H2_2"/>
    <property type="match status" value="6"/>
</dbReference>